<dbReference type="CDD" id="cd00090">
    <property type="entry name" value="HTH_ARSR"/>
    <property type="match status" value="1"/>
</dbReference>
<proteinExistence type="predicted"/>
<dbReference type="Proteomes" id="UP001251870">
    <property type="component" value="Unassembled WGS sequence"/>
</dbReference>
<gene>
    <name evidence="2" type="ORF">RIL96_11755</name>
</gene>
<protein>
    <submittedName>
        <fullName evidence="2">Winged helix-turn-helix transcriptional regulator</fullName>
    </submittedName>
</protein>
<dbReference type="InterPro" id="IPR036390">
    <property type="entry name" value="WH_DNA-bd_sf"/>
</dbReference>
<evidence type="ECO:0000313" key="2">
    <source>
        <dbReference type="EMBL" id="MDR8020236.1"/>
    </source>
</evidence>
<dbReference type="InterPro" id="IPR011991">
    <property type="entry name" value="ArsR-like_HTH"/>
</dbReference>
<dbReference type="EMBL" id="JAVKGR010000019">
    <property type="protein sequence ID" value="MDR8020236.1"/>
    <property type="molecule type" value="Genomic_DNA"/>
</dbReference>
<dbReference type="Gene3D" id="1.10.10.10">
    <property type="entry name" value="Winged helix-like DNA-binding domain superfamily/Winged helix DNA-binding domain"/>
    <property type="match status" value="1"/>
</dbReference>
<feature type="compositionally biased region" description="Polar residues" evidence="1">
    <location>
        <begin position="1"/>
        <end position="12"/>
    </location>
</feature>
<dbReference type="SUPFAM" id="SSF46785">
    <property type="entry name" value="Winged helix' DNA-binding domain"/>
    <property type="match status" value="1"/>
</dbReference>
<feature type="region of interest" description="Disordered" evidence="1">
    <location>
        <begin position="1"/>
        <end position="37"/>
    </location>
</feature>
<feature type="compositionally biased region" description="Basic and acidic residues" evidence="1">
    <location>
        <begin position="13"/>
        <end position="37"/>
    </location>
</feature>
<evidence type="ECO:0000256" key="1">
    <source>
        <dbReference type="SAM" id="MobiDB-lite"/>
    </source>
</evidence>
<dbReference type="RefSeq" id="WP_310549216.1">
    <property type="nucleotide sequence ID" value="NZ_JAVKGR010000019.1"/>
</dbReference>
<sequence length="324" mass="34909">MYSSGAASTVRSGSEEPDRQPDRGETSRETEQSTRERVLQLVVEEGPISAAALGRRLSITAAAVRRHLDAMTQEGIVEVKQVSSRSRGAGRPSRRYVISQRGQDAFGDDYLALARSALKLLVGSGSGDAQPADTTAADVRNTPPGPAEDHADGAAVDPGARRLAEAYFADFEATHAEKLHAVADLDERTELLAALLAEAGFAGFTRQVGRDAPQLAMHSTQLCQGHCPIREIAEDHPVFCEVETEMLARLLDVDVRRLSTQAGGAHVCTTHVPVGRERLAAEQRERHDSGEPAASKDRRAGLGRLSGTGRRRIVISPRQQERLS</sequence>
<feature type="compositionally biased region" description="Basic and acidic residues" evidence="1">
    <location>
        <begin position="281"/>
        <end position="300"/>
    </location>
</feature>
<organism evidence="2 3">
    <name type="scientific">Nesterenkonia aerolata</name>
    <dbReference type="NCBI Taxonomy" id="3074079"/>
    <lineage>
        <taxon>Bacteria</taxon>
        <taxon>Bacillati</taxon>
        <taxon>Actinomycetota</taxon>
        <taxon>Actinomycetes</taxon>
        <taxon>Micrococcales</taxon>
        <taxon>Micrococcaceae</taxon>
        <taxon>Nesterenkonia</taxon>
    </lineage>
</organism>
<keyword evidence="3" id="KW-1185">Reference proteome</keyword>
<reference evidence="2 3" key="1">
    <citation type="submission" date="2023-09" db="EMBL/GenBank/DDBJ databases">
        <title>Description of three actinobacteria isolated from air of manufacturing shop in a pharmaceutical factory.</title>
        <authorList>
            <person name="Zhang D.-F."/>
        </authorList>
    </citation>
    <scope>NUCLEOTIDE SEQUENCE [LARGE SCALE GENOMIC DNA]</scope>
    <source>
        <strain evidence="2 3">LY-0111</strain>
    </source>
</reference>
<accession>A0ABU2DUP3</accession>
<evidence type="ECO:0000313" key="3">
    <source>
        <dbReference type="Proteomes" id="UP001251870"/>
    </source>
</evidence>
<dbReference type="InterPro" id="IPR036388">
    <property type="entry name" value="WH-like_DNA-bd_sf"/>
</dbReference>
<feature type="region of interest" description="Disordered" evidence="1">
    <location>
        <begin position="281"/>
        <end position="324"/>
    </location>
</feature>
<name>A0ABU2DUP3_9MICC</name>
<feature type="region of interest" description="Disordered" evidence="1">
    <location>
        <begin position="124"/>
        <end position="154"/>
    </location>
</feature>
<dbReference type="Pfam" id="PF13412">
    <property type="entry name" value="HTH_24"/>
    <property type="match status" value="1"/>
</dbReference>
<comment type="caution">
    <text evidence="2">The sequence shown here is derived from an EMBL/GenBank/DDBJ whole genome shotgun (WGS) entry which is preliminary data.</text>
</comment>